<accession>A0AAU8MN85</accession>
<dbReference type="RefSeq" id="WP_064749027.1">
    <property type="nucleotide sequence ID" value="NZ_CP159925.1"/>
</dbReference>
<feature type="domain" description="Glycosyltransferase subfamily 4-like N-terminal" evidence="2">
    <location>
        <begin position="14"/>
        <end position="190"/>
    </location>
</feature>
<dbReference type="Proteomes" id="UP001387215">
    <property type="component" value="Unassembled WGS sequence"/>
</dbReference>
<protein>
    <submittedName>
        <fullName evidence="4">Glycosyltransferase</fullName>
        <ecNumber evidence="4">2.4.-.-</ecNumber>
    </submittedName>
</protein>
<proteinExistence type="predicted"/>
<dbReference type="SUPFAM" id="SSF53756">
    <property type="entry name" value="UDP-Glycosyltransferase/glycogen phosphorylase"/>
    <property type="match status" value="1"/>
</dbReference>
<dbReference type="EC" id="2.4.-.-" evidence="4"/>
<dbReference type="Pfam" id="PF00534">
    <property type="entry name" value="Glycos_transf_1"/>
    <property type="match status" value="1"/>
</dbReference>
<keyword evidence="5" id="KW-1185">Reference proteome</keyword>
<dbReference type="Pfam" id="PF13439">
    <property type="entry name" value="Glyco_transf_4"/>
    <property type="match status" value="1"/>
</dbReference>
<dbReference type="InterPro" id="IPR050194">
    <property type="entry name" value="Glycosyltransferase_grp1"/>
</dbReference>
<name>A0AAU8MN85_9GAMM</name>
<dbReference type="Gene3D" id="3.40.50.2000">
    <property type="entry name" value="Glycogen Phosphorylase B"/>
    <property type="match status" value="2"/>
</dbReference>
<reference evidence="4" key="2">
    <citation type="submission" date="2024-06" db="EMBL/GenBank/DDBJ databases">
        <authorList>
            <person name="Li S."/>
        </authorList>
    </citation>
    <scope>NUCLEOTIDE SEQUENCE</scope>
    <source>
        <strain evidence="4">SR10</strain>
    </source>
</reference>
<evidence type="ECO:0000259" key="1">
    <source>
        <dbReference type="Pfam" id="PF00534"/>
    </source>
</evidence>
<evidence type="ECO:0000313" key="4">
    <source>
        <dbReference type="EMBL" id="XCO73880.1"/>
    </source>
</evidence>
<dbReference type="AlphaFoldDB" id="A0AAU8MN85"/>
<dbReference type="EMBL" id="CP159925">
    <property type="protein sequence ID" value="XCO73880.1"/>
    <property type="molecule type" value="Genomic_DNA"/>
</dbReference>
<evidence type="ECO:0000259" key="2">
    <source>
        <dbReference type="Pfam" id="PF13439"/>
    </source>
</evidence>
<dbReference type="InterPro" id="IPR028098">
    <property type="entry name" value="Glyco_trans_4-like_N"/>
</dbReference>
<evidence type="ECO:0000313" key="3">
    <source>
        <dbReference type="EMBL" id="MEI2454936.1"/>
    </source>
</evidence>
<dbReference type="InterPro" id="IPR001296">
    <property type="entry name" value="Glyco_trans_1"/>
</dbReference>
<dbReference type="PANTHER" id="PTHR45947">
    <property type="entry name" value="SULFOQUINOVOSYL TRANSFERASE SQD2"/>
    <property type="match status" value="1"/>
</dbReference>
<reference evidence="3 5" key="1">
    <citation type="submission" date="2024-02" db="EMBL/GenBank/DDBJ databases">
        <title>Lysobacter Genome Sequencing and Mining.</title>
        <authorList>
            <person name="Bierman J."/>
            <person name="Walker M.C."/>
        </authorList>
    </citation>
    <scope>NUCLEOTIDE SEQUENCE [LARGE SCALE GENOMIC DNA]</scope>
    <source>
        <strain evidence="3 5">PB6250</strain>
    </source>
</reference>
<keyword evidence="4" id="KW-0808">Transferase</keyword>
<gene>
    <name evidence="4" type="ORF">ABU614_15980</name>
    <name evidence="3" type="ORF">V2J18_09625</name>
</gene>
<dbReference type="EMBL" id="JBANDL010000002">
    <property type="protein sequence ID" value="MEI2454936.1"/>
    <property type="molecule type" value="Genomic_DNA"/>
</dbReference>
<dbReference type="PANTHER" id="PTHR45947:SF3">
    <property type="entry name" value="SULFOQUINOVOSYL TRANSFERASE SQD2"/>
    <property type="match status" value="1"/>
</dbReference>
<keyword evidence="4" id="KW-0328">Glycosyltransferase</keyword>
<organism evidence="4">
    <name type="scientific">Lysobacter firmicutimachus</name>
    <dbReference type="NCBI Taxonomy" id="1792846"/>
    <lineage>
        <taxon>Bacteria</taxon>
        <taxon>Pseudomonadati</taxon>
        <taxon>Pseudomonadota</taxon>
        <taxon>Gammaproteobacteria</taxon>
        <taxon>Lysobacterales</taxon>
        <taxon>Lysobacteraceae</taxon>
        <taxon>Lysobacter</taxon>
    </lineage>
</organism>
<sequence length="404" mass="44893">MNILMLSDVYFPRVNGVSTSIRTFAQSLARMGHSVTVVAPDYGPGSGQEQHDSDEFELIRLASRVIFFDPEDRLIRAPELRRIMPALAARHWDVIHVHTPFRAHRMGVRLAELTGRPTVETYHTYFEEYIGHYLPWAPAPLLRFVARRLSRMLCHGVDHLIVPSEQMAEVLRRYGVTTAATVLPTGIDLSEFARGDGTRFRIAHDIAADRPTLVTVSRLAVEKNIAFLLQTARRLVAEFPRLMFIIAGEGPDAPRLKRLAHEYGLDANVRFFGNLDRRTTLLDAYRAGDAFVFASPTETQGLVLIEAMALGVPIVSTAVMGTATVLRDARSALISDEDVDAFAGHVARLLRSPELRAQLSQAGPQDARAWSTEGLMTQVVALYQRLAQERPLPRRGAQAAAQQG</sequence>
<dbReference type="GO" id="GO:0016757">
    <property type="term" value="F:glycosyltransferase activity"/>
    <property type="evidence" value="ECO:0007669"/>
    <property type="project" value="UniProtKB-KW"/>
</dbReference>
<feature type="domain" description="Glycosyl transferase family 1" evidence="1">
    <location>
        <begin position="200"/>
        <end position="365"/>
    </location>
</feature>
<evidence type="ECO:0000313" key="5">
    <source>
        <dbReference type="Proteomes" id="UP001387215"/>
    </source>
</evidence>